<dbReference type="InterPro" id="IPR001296">
    <property type="entry name" value="Glyco_trans_1"/>
</dbReference>
<evidence type="ECO:0008006" key="4">
    <source>
        <dbReference type="Google" id="ProtNLM"/>
    </source>
</evidence>
<dbReference type="CDD" id="cd03801">
    <property type="entry name" value="GT4_PimA-like"/>
    <property type="match status" value="1"/>
</dbReference>
<dbReference type="PANTHER" id="PTHR45947">
    <property type="entry name" value="SULFOQUINOVOSYL TRANSFERASE SQD2"/>
    <property type="match status" value="1"/>
</dbReference>
<evidence type="ECO:0000259" key="1">
    <source>
        <dbReference type="Pfam" id="PF00534"/>
    </source>
</evidence>
<dbReference type="InterPro" id="IPR028098">
    <property type="entry name" value="Glyco_trans_4-like_N"/>
</dbReference>
<dbReference type="PANTHER" id="PTHR45947:SF3">
    <property type="entry name" value="SULFOQUINOVOSYL TRANSFERASE SQD2"/>
    <property type="match status" value="1"/>
</dbReference>
<dbReference type="EMBL" id="BARW01007528">
    <property type="protein sequence ID" value="GAI87852.1"/>
    <property type="molecule type" value="Genomic_DNA"/>
</dbReference>
<feature type="domain" description="Glycosyl transferase family 1" evidence="1">
    <location>
        <begin position="188"/>
        <end position="330"/>
    </location>
</feature>
<protein>
    <recommendedName>
        <fullName evidence="4">Glycosyltransferase subfamily 4-like N-terminal domain-containing protein</fullName>
    </recommendedName>
</protein>
<proteinExistence type="predicted"/>
<name>X1S483_9ZZZZ</name>
<comment type="caution">
    <text evidence="3">The sequence shown here is derived from an EMBL/GenBank/DDBJ whole genome shotgun (WGS) entry which is preliminary data.</text>
</comment>
<dbReference type="InterPro" id="IPR050194">
    <property type="entry name" value="Glycosyltransferase_grp1"/>
</dbReference>
<gene>
    <name evidence="3" type="ORF">S12H4_15640</name>
</gene>
<sequence>MKIALVSPYDFAHPGGVVNHILDLNNQFTKMGHEVRIIAPASRAVPSDDNRFLHIGKARPIPVRGTTIRISISLRLASRIKEVLNQEKFDIIHLHEPFMPMLCSAVLRFSESVNIGTFHACHGSPGYKFGWPISTYLLNRRRRKLVGKIAVSKPAMEFASKYVPGYYNIIPNGIDLGHFSPNVSPIEGFCDGKINILFVGRLEKRKGLNYLLKAYQQVKERVPNARLIIVGPGIRFRKKYEKYVRRSGLADVVFVGMVSYSELPRYYKTADIFCSPAIGGESFGIILLEAMAVGRPIVATNIEGYASVITHGREGLLVPPKDDRELARALLS</sequence>
<feature type="domain" description="Glycosyltransferase subfamily 4-like N-terminal" evidence="2">
    <location>
        <begin position="14"/>
        <end position="176"/>
    </location>
</feature>
<dbReference type="Pfam" id="PF00534">
    <property type="entry name" value="Glycos_transf_1"/>
    <property type="match status" value="1"/>
</dbReference>
<evidence type="ECO:0000259" key="2">
    <source>
        <dbReference type="Pfam" id="PF13439"/>
    </source>
</evidence>
<accession>X1S483</accession>
<feature type="non-terminal residue" evidence="3">
    <location>
        <position position="332"/>
    </location>
</feature>
<organism evidence="3">
    <name type="scientific">marine sediment metagenome</name>
    <dbReference type="NCBI Taxonomy" id="412755"/>
    <lineage>
        <taxon>unclassified sequences</taxon>
        <taxon>metagenomes</taxon>
        <taxon>ecological metagenomes</taxon>
    </lineage>
</organism>
<reference evidence="3" key="1">
    <citation type="journal article" date="2014" name="Front. Microbiol.">
        <title>High frequency of phylogenetically diverse reductive dehalogenase-homologous genes in deep subseafloor sedimentary metagenomes.</title>
        <authorList>
            <person name="Kawai M."/>
            <person name="Futagami T."/>
            <person name="Toyoda A."/>
            <person name="Takaki Y."/>
            <person name="Nishi S."/>
            <person name="Hori S."/>
            <person name="Arai W."/>
            <person name="Tsubouchi T."/>
            <person name="Morono Y."/>
            <person name="Uchiyama I."/>
            <person name="Ito T."/>
            <person name="Fujiyama A."/>
            <person name="Inagaki F."/>
            <person name="Takami H."/>
        </authorList>
    </citation>
    <scope>NUCLEOTIDE SEQUENCE</scope>
    <source>
        <strain evidence="3">Expedition CK06-06</strain>
    </source>
</reference>
<dbReference type="SUPFAM" id="SSF53756">
    <property type="entry name" value="UDP-Glycosyltransferase/glycogen phosphorylase"/>
    <property type="match status" value="1"/>
</dbReference>
<dbReference type="AlphaFoldDB" id="X1S483"/>
<evidence type="ECO:0000313" key="3">
    <source>
        <dbReference type="EMBL" id="GAI87852.1"/>
    </source>
</evidence>
<dbReference type="GO" id="GO:0016757">
    <property type="term" value="F:glycosyltransferase activity"/>
    <property type="evidence" value="ECO:0007669"/>
    <property type="project" value="InterPro"/>
</dbReference>
<dbReference type="Gene3D" id="3.40.50.2000">
    <property type="entry name" value="Glycogen Phosphorylase B"/>
    <property type="match status" value="2"/>
</dbReference>
<dbReference type="Pfam" id="PF13439">
    <property type="entry name" value="Glyco_transf_4"/>
    <property type="match status" value="1"/>
</dbReference>